<dbReference type="CDD" id="cd06171">
    <property type="entry name" value="Sigma70_r4"/>
    <property type="match status" value="1"/>
</dbReference>
<dbReference type="GO" id="GO:0016987">
    <property type="term" value="F:sigma factor activity"/>
    <property type="evidence" value="ECO:0007669"/>
    <property type="project" value="UniProtKB-KW"/>
</dbReference>
<dbReference type="SUPFAM" id="SSF88659">
    <property type="entry name" value="Sigma3 and sigma4 domains of RNA polymerase sigma factors"/>
    <property type="match status" value="1"/>
</dbReference>
<dbReference type="InterPro" id="IPR036388">
    <property type="entry name" value="WH-like_DNA-bd_sf"/>
</dbReference>
<dbReference type="EMBL" id="JACOPQ010000005">
    <property type="protein sequence ID" value="MBC5736878.1"/>
    <property type="molecule type" value="Genomic_DNA"/>
</dbReference>
<dbReference type="GO" id="GO:0006352">
    <property type="term" value="P:DNA-templated transcription initiation"/>
    <property type="evidence" value="ECO:0007669"/>
    <property type="project" value="InterPro"/>
</dbReference>
<comment type="similarity">
    <text evidence="1">Belongs to the sigma-70 factor family. ECF subfamily.</text>
</comment>
<dbReference type="InterPro" id="IPR013324">
    <property type="entry name" value="RNA_pol_sigma_r3/r4-like"/>
</dbReference>
<keyword evidence="4" id="KW-0238">DNA-binding</keyword>
<dbReference type="RefSeq" id="WP_155152104.1">
    <property type="nucleotide sequence ID" value="NZ_JACOPQ010000005.1"/>
</dbReference>
<evidence type="ECO:0000256" key="4">
    <source>
        <dbReference type="ARBA" id="ARBA00023125"/>
    </source>
</evidence>
<dbReference type="AlphaFoldDB" id="A0A8J6MGI6"/>
<keyword evidence="3" id="KW-0731">Sigma factor</keyword>
<dbReference type="Gene3D" id="1.10.10.10">
    <property type="entry name" value="Winged helix-like DNA-binding domain superfamily/Winged helix DNA-binding domain"/>
    <property type="match status" value="1"/>
</dbReference>
<proteinExistence type="inferred from homology"/>
<dbReference type="InterPro" id="IPR007627">
    <property type="entry name" value="RNA_pol_sigma70_r2"/>
</dbReference>
<dbReference type="Gene3D" id="1.10.1740.10">
    <property type="match status" value="1"/>
</dbReference>
<evidence type="ECO:0000256" key="2">
    <source>
        <dbReference type="ARBA" id="ARBA00023015"/>
    </source>
</evidence>
<dbReference type="Pfam" id="PF08281">
    <property type="entry name" value="Sigma70_r4_2"/>
    <property type="match status" value="1"/>
</dbReference>
<evidence type="ECO:0000256" key="5">
    <source>
        <dbReference type="ARBA" id="ARBA00023163"/>
    </source>
</evidence>
<dbReference type="InterPro" id="IPR014284">
    <property type="entry name" value="RNA_pol_sigma-70_dom"/>
</dbReference>
<dbReference type="Proteomes" id="UP000607645">
    <property type="component" value="Unassembled WGS sequence"/>
</dbReference>
<organism evidence="8 9">
    <name type="scientific">Lawsonibacter faecis</name>
    <dbReference type="NCBI Taxonomy" id="2763052"/>
    <lineage>
        <taxon>Bacteria</taxon>
        <taxon>Bacillati</taxon>
        <taxon>Bacillota</taxon>
        <taxon>Clostridia</taxon>
        <taxon>Eubacteriales</taxon>
        <taxon>Oscillospiraceae</taxon>
        <taxon>Lawsonibacter</taxon>
    </lineage>
</organism>
<dbReference type="SUPFAM" id="SSF88946">
    <property type="entry name" value="Sigma2 domain of RNA polymerase sigma factors"/>
    <property type="match status" value="1"/>
</dbReference>
<protein>
    <submittedName>
        <fullName evidence="8">Sigma-70 family RNA polymerase sigma factor</fullName>
    </submittedName>
</protein>
<accession>A0A8J6MGI6</accession>
<keyword evidence="2" id="KW-0805">Transcription regulation</keyword>
<name>A0A8J6MGI6_9FIRM</name>
<gene>
    <name evidence="8" type="ORF">H8S62_07610</name>
</gene>
<dbReference type="NCBIfam" id="TIGR02937">
    <property type="entry name" value="sigma70-ECF"/>
    <property type="match status" value="1"/>
</dbReference>
<keyword evidence="5" id="KW-0804">Transcription</keyword>
<dbReference type="Pfam" id="PF04542">
    <property type="entry name" value="Sigma70_r2"/>
    <property type="match status" value="1"/>
</dbReference>
<reference evidence="8" key="1">
    <citation type="submission" date="2020-08" db="EMBL/GenBank/DDBJ databases">
        <title>Genome public.</title>
        <authorList>
            <person name="Liu C."/>
            <person name="Sun Q."/>
        </authorList>
    </citation>
    <scope>NUCLEOTIDE SEQUENCE</scope>
    <source>
        <strain evidence="8">NSJ-52</strain>
    </source>
</reference>
<evidence type="ECO:0000313" key="8">
    <source>
        <dbReference type="EMBL" id="MBC5736878.1"/>
    </source>
</evidence>
<evidence type="ECO:0000259" key="7">
    <source>
        <dbReference type="Pfam" id="PF08281"/>
    </source>
</evidence>
<keyword evidence="9" id="KW-1185">Reference proteome</keyword>
<dbReference type="PANTHER" id="PTHR43133:SF8">
    <property type="entry name" value="RNA POLYMERASE SIGMA FACTOR HI_1459-RELATED"/>
    <property type="match status" value="1"/>
</dbReference>
<evidence type="ECO:0000256" key="1">
    <source>
        <dbReference type="ARBA" id="ARBA00010641"/>
    </source>
</evidence>
<feature type="domain" description="RNA polymerase sigma-70 region 2" evidence="6">
    <location>
        <begin position="16"/>
        <end position="81"/>
    </location>
</feature>
<evidence type="ECO:0000259" key="6">
    <source>
        <dbReference type="Pfam" id="PF04542"/>
    </source>
</evidence>
<feature type="domain" description="RNA polymerase sigma factor 70 region 4 type 2" evidence="7">
    <location>
        <begin position="103"/>
        <end position="154"/>
    </location>
</feature>
<dbReference type="PANTHER" id="PTHR43133">
    <property type="entry name" value="RNA POLYMERASE ECF-TYPE SIGMA FACTO"/>
    <property type="match status" value="1"/>
</dbReference>
<sequence>MPTVQGIPLAFEEVLDRYGALVFRLAFQALGNRQDAEDAAQEVFVALVRADPAFADETHLRAWLLRSTRHRCRNLSGSAWRRHTVPLDPELDLPAPRAERAGEVLAAVGRLPEKYRTAVYLHYIEGYTAEEIAAALGCPRGTVLSRLMRARKLLKELLKEEFDHD</sequence>
<dbReference type="InterPro" id="IPR013325">
    <property type="entry name" value="RNA_pol_sigma_r2"/>
</dbReference>
<evidence type="ECO:0000256" key="3">
    <source>
        <dbReference type="ARBA" id="ARBA00023082"/>
    </source>
</evidence>
<dbReference type="InterPro" id="IPR013249">
    <property type="entry name" value="RNA_pol_sigma70_r4_t2"/>
</dbReference>
<dbReference type="InterPro" id="IPR039425">
    <property type="entry name" value="RNA_pol_sigma-70-like"/>
</dbReference>
<evidence type="ECO:0000313" key="9">
    <source>
        <dbReference type="Proteomes" id="UP000607645"/>
    </source>
</evidence>
<dbReference type="GO" id="GO:0003677">
    <property type="term" value="F:DNA binding"/>
    <property type="evidence" value="ECO:0007669"/>
    <property type="project" value="UniProtKB-KW"/>
</dbReference>
<comment type="caution">
    <text evidence="8">The sequence shown here is derived from an EMBL/GenBank/DDBJ whole genome shotgun (WGS) entry which is preliminary data.</text>
</comment>